<reference evidence="1 2" key="1">
    <citation type="submission" date="2024-01" db="EMBL/GenBank/DDBJ databases">
        <title>Seven novel Bacillus-like species.</title>
        <authorList>
            <person name="Liu G."/>
        </authorList>
    </citation>
    <scope>NUCLEOTIDE SEQUENCE [LARGE SCALE GENOMIC DNA]</scope>
    <source>
        <strain evidence="1 2">FJAT-51639</strain>
    </source>
</reference>
<protein>
    <submittedName>
        <fullName evidence="1">Uncharacterized protein</fullName>
    </submittedName>
</protein>
<organism evidence="1 2">
    <name type="scientific">Bacillus bruguierae</name>
    <dbReference type="NCBI Taxonomy" id="3127667"/>
    <lineage>
        <taxon>Bacteria</taxon>
        <taxon>Bacillati</taxon>
        <taxon>Bacillota</taxon>
        <taxon>Bacilli</taxon>
        <taxon>Bacillales</taxon>
        <taxon>Bacillaceae</taxon>
        <taxon>Bacillus</taxon>
    </lineage>
</organism>
<evidence type="ECO:0000313" key="2">
    <source>
        <dbReference type="Proteomes" id="UP001372526"/>
    </source>
</evidence>
<accession>A0ABU8FL44</accession>
<proteinExistence type="predicted"/>
<keyword evidence="2" id="KW-1185">Reference proteome</keyword>
<name>A0ABU8FL44_9BACI</name>
<comment type="caution">
    <text evidence="1">The sequence shown here is derived from an EMBL/GenBank/DDBJ whole genome shotgun (WGS) entry which is preliminary data.</text>
</comment>
<evidence type="ECO:0000313" key="1">
    <source>
        <dbReference type="EMBL" id="MEI4803411.1"/>
    </source>
</evidence>
<gene>
    <name evidence="1" type="ORF">WAZ07_19485</name>
</gene>
<dbReference type="Proteomes" id="UP001372526">
    <property type="component" value="Unassembled WGS sequence"/>
</dbReference>
<sequence length="87" mass="10073">MQIIKIITAKNCSKGRYDCWGIACLEERNIKKYCNLIGITAESMFNKIKDSYINKGIYESDEQVWKIIIEKSMQKDDVINTLLGLVH</sequence>
<dbReference type="RefSeq" id="WP_336473757.1">
    <property type="nucleotide sequence ID" value="NZ_JBAWSX010000014.1"/>
</dbReference>
<dbReference type="EMBL" id="JBAWSX010000014">
    <property type="protein sequence ID" value="MEI4803411.1"/>
    <property type="molecule type" value="Genomic_DNA"/>
</dbReference>